<dbReference type="EMBL" id="JBFCZG010000006">
    <property type="protein sequence ID" value="KAL3421078.1"/>
    <property type="molecule type" value="Genomic_DNA"/>
</dbReference>
<name>A0ABR4PCN3_9HELO</name>
<dbReference type="Proteomes" id="UP001629113">
    <property type="component" value="Unassembled WGS sequence"/>
</dbReference>
<protein>
    <submittedName>
        <fullName evidence="1">Uncharacterized protein</fullName>
    </submittedName>
</protein>
<evidence type="ECO:0000313" key="2">
    <source>
        <dbReference type="Proteomes" id="UP001629113"/>
    </source>
</evidence>
<sequence>MDINHSCFANSFAGGILRLALTYSPHASDPTDTETLEQKSSEFFRSVADKVDHGLFDAGTIYISGDVCLTPSTLKWYLGQQFPGLAESNLSDRVDMALTIATQFNAPNLASLVRCLIRPNEIPLLNATRASQLLASLAYSLGRKIYQRTSPYWEDLLDLIGDFVRETPFSHRICLCTSPSGSFLSPLMSIFLGWRAAFQRLRRGRTHDYHPELVLAVHAWLDIQLKAGIDLVQYGKLEHACCSHIDTRVTCCMRWDNYKVGMARFISFTYGSEPKDWYLWVTEDFSNHFRLFWEMVEHPEWAMPGAWDSSSDALDDVIYDPDDDHIDFKWHVYTRKVNQI</sequence>
<evidence type="ECO:0000313" key="1">
    <source>
        <dbReference type="EMBL" id="KAL3421078.1"/>
    </source>
</evidence>
<accession>A0ABR4PCN3</accession>
<proteinExistence type="predicted"/>
<gene>
    <name evidence="1" type="ORF">PVAG01_07523</name>
</gene>
<keyword evidence="2" id="KW-1185">Reference proteome</keyword>
<comment type="caution">
    <text evidence="1">The sequence shown here is derived from an EMBL/GenBank/DDBJ whole genome shotgun (WGS) entry which is preliminary data.</text>
</comment>
<organism evidence="1 2">
    <name type="scientific">Phlyctema vagabunda</name>
    <dbReference type="NCBI Taxonomy" id="108571"/>
    <lineage>
        <taxon>Eukaryota</taxon>
        <taxon>Fungi</taxon>
        <taxon>Dikarya</taxon>
        <taxon>Ascomycota</taxon>
        <taxon>Pezizomycotina</taxon>
        <taxon>Leotiomycetes</taxon>
        <taxon>Helotiales</taxon>
        <taxon>Dermateaceae</taxon>
        <taxon>Phlyctema</taxon>
    </lineage>
</organism>
<reference evidence="1 2" key="1">
    <citation type="submission" date="2024-06" db="EMBL/GenBank/DDBJ databases">
        <title>Complete genome of Phlyctema vagabunda strain 19-DSS-EL-015.</title>
        <authorList>
            <person name="Fiorenzani C."/>
        </authorList>
    </citation>
    <scope>NUCLEOTIDE SEQUENCE [LARGE SCALE GENOMIC DNA]</scope>
    <source>
        <strain evidence="1 2">19-DSS-EL-015</strain>
    </source>
</reference>